<evidence type="ECO:0000313" key="7">
    <source>
        <dbReference type="Proteomes" id="UP001150924"/>
    </source>
</evidence>
<dbReference type="GO" id="GO:0005524">
    <property type="term" value="F:ATP binding"/>
    <property type="evidence" value="ECO:0007669"/>
    <property type="project" value="UniProtKB-KW"/>
</dbReference>
<keyword evidence="2" id="KW-0547">Nucleotide-binding</keyword>
<evidence type="ECO:0000256" key="3">
    <source>
        <dbReference type="ARBA" id="ARBA00022777"/>
    </source>
</evidence>
<accession>A0A9X3ER27</accession>
<keyword evidence="7" id="KW-1185">Reference proteome</keyword>
<evidence type="ECO:0000259" key="5">
    <source>
        <dbReference type="PROSITE" id="PS50011"/>
    </source>
</evidence>
<dbReference type="PANTHER" id="PTHR43289">
    <property type="entry name" value="MITOGEN-ACTIVATED PROTEIN KINASE KINASE KINASE 20-RELATED"/>
    <property type="match status" value="1"/>
</dbReference>
<dbReference type="RefSeq" id="WP_267778627.1">
    <property type="nucleotide sequence ID" value="NZ_JAPNKE010000002.1"/>
</dbReference>
<dbReference type="AlphaFoldDB" id="A0A9X3ER27"/>
<name>A0A9X3ER27_9BACT</name>
<dbReference type="Pfam" id="PF00069">
    <property type="entry name" value="Pkinase"/>
    <property type="match status" value="1"/>
</dbReference>
<dbReference type="SUPFAM" id="SSF56112">
    <property type="entry name" value="Protein kinase-like (PK-like)"/>
    <property type="match status" value="1"/>
</dbReference>
<protein>
    <submittedName>
        <fullName evidence="6">Protein kinase</fullName>
    </submittedName>
</protein>
<sequence length="389" mass="44180">MVMKGTYKDLYVLEARHLGKGGQAEVFAATHRSTKERVALKRLREIDEDSVARMRREIEVQTSLRHHHIMPIKDFDQENYHWYTMPVAVSVLSQFKFSDISRSLLVEITRACCEALRHAHGQGYIHRDITPRNIFRLMTGDRHSWVLGDWGCVRRPLGMTTVARSRPGEFLGTPGFAAPEMWEDPHLVDTRADIYSLGRVVAWARTGKEPIPNRRLIPDDDWREFVVGATKEDAVDRISDFPTLLEKIPPFMDAPSSPRALFDLADDATEIVWARYADSPTIAVRNHGNEISLRGEDVGLILPYLYARKYNHRGTGLLRVREAIAWGKTLWKNFPSPTESKVVVAARKSVTRRMRAAGVSSTDALFWSRQGLAPATMIAKEPAKIVIIE</sequence>
<comment type="caution">
    <text evidence="6">The sequence shown here is derived from an EMBL/GenBank/DDBJ whole genome shotgun (WGS) entry which is preliminary data.</text>
</comment>
<organism evidence="6 7">
    <name type="scientific">Nannocystis pusilla</name>
    <dbReference type="NCBI Taxonomy" id="889268"/>
    <lineage>
        <taxon>Bacteria</taxon>
        <taxon>Pseudomonadati</taxon>
        <taxon>Myxococcota</taxon>
        <taxon>Polyangia</taxon>
        <taxon>Nannocystales</taxon>
        <taxon>Nannocystaceae</taxon>
        <taxon>Nannocystis</taxon>
    </lineage>
</organism>
<evidence type="ECO:0000313" key="6">
    <source>
        <dbReference type="EMBL" id="MCY1008587.1"/>
    </source>
</evidence>
<keyword evidence="4" id="KW-0067">ATP-binding</keyword>
<evidence type="ECO:0000256" key="1">
    <source>
        <dbReference type="ARBA" id="ARBA00022679"/>
    </source>
</evidence>
<evidence type="ECO:0000256" key="4">
    <source>
        <dbReference type="ARBA" id="ARBA00022840"/>
    </source>
</evidence>
<dbReference type="PANTHER" id="PTHR43289:SF6">
    <property type="entry name" value="SERINE_THREONINE-PROTEIN KINASE NEKL-3"/>
    <property type="match status" value="1"/>
</dbReference>
<dbReference type="Gene3D" id="1.10.510.10">
    <property type="entry name" value="Transferase(Phosphotransferase) domain 1"/>
    <property type="match status" value="1"/>
</dbReference>
<feature type="domain" description="Protein kinase" evidence="5">
    <location>
        <begin position="12"/>
        <end position="305"/>
    </location>
</feature>
<reference evidence="6" key="1">
    <citation type="submission" date="2022-11" db="EMBL/GenBank/DDBJ databases">
        <title>Minimal conservation of predation-associated metabolite biosynthetic gene clusters underscores biosynthetic potential of Myxococcota including descriptions for ten novel species: Archangium lansinium sp. nov., Myxococcus landrumus sp. nov., Nannocystis bai.</title>
        <authorList>
            <person name="Ahearne A."/>
            <person name="Stevens C."/>
            <person name="Phillips K."/>
        </authorList>
    </citation>
    <scope>NUCLEOTIDE SEQUENCE</scope>
    <source>
        <strain evidence="6">Na p29</strain>
    </source>
</reference>
<dbReference type="InterPro" id="IPR000719">
    <property type="entry name" value="Prot_kinase_dom"/>
</dbReference>
<dbReference type="PROSITE" id="PS50011">
    <property type="entry name" value="PROTEIN_KINASE_DOM"/>
    <property type="match status" value="1"/>
</dbReference>
<keyword evidence="3 6" id="KW-0418">Kinase</keyword>
<dbReference type="Proteomes" id="UP001150924">
    <property type="component" value="Unassembled WGS sequence"/>
</dbReference>
<dbReference type="InterPro" id="IPR011009">
    <property type="entry name" value="Kinase-like_dom_sf"/>
</dbReference>
<proteinExistence type="predicted"/>
<evidence type="ECO:0000256" key="2">
    <source>
        <dbReference type="ARBA" id="ARBA00022741"/>
    </source>
</evidence>
<dbReference type="GO" id="GO:0004674">
    <property type="term" value="F:protein serine/threonine kinase activity"/>
    <property type="evidence" value="ECO:0007669"/>
    <property type="project" value="TreeGrafter"/>
</dbReference>
<dbReference type="EMBL" id="JAPNKE010000002">
    <property type="protein sequence ID" value="MCY1008587.1"/>
    <property type="molecule type" value="Genomic_DNA"/>
</dbReference>
<dbReference type="Gene3D" id="3.30.200.20">
    <property type="entry name" value="Phosphorylase Kinase, domain 1"/>
    <property type="match status" value="1"/>
</dbReference>
<gene>
    <name evidence="6" type="ORF">OV079_24100</name>
</gene>
<keyword evidence="1" id="KW-0808">Transferase</keyword>